<dbReference type="EMBL" id="JBBXMP010000087">
    <property type="protein sequence ID" value="KAL0063154.1"/>
    <property type="molecule type" value="Genomic_DNA"/>
</dbReference>
<protein>
    <submittedName>
        <fullName evidence="3">Uncharacterized protein</fullName>
    </submittedName>
</protein>
<evidence type="ECO:0000313" key="4">
    <source>
        <dbReference type="Proteomes" id="UP001437256"/>
    </source>
</evidence>
<reference evidence="3 4" key="1">
    <citation type="submission" date="2024-05" db="EMBL/GenBank/DDBJ databases">
        <title>A draft genome resource for the thread blight pathogen Marasmius tenuissimus strain MS-2.</title>
        <authorList>
            <person name="Yulfo-Soto G.E."/>
            <person name="Baruah I.K."/>
            <person name="Amoako-Attah I."/>
            <person name="Bukari Y."/>
            <person name="Meinhardt L.W."/>
            <person name="Bailey B.A."/>
            <person name="Cohen S.P."/>
        </authorList>
    </citation>
    <scope>NUCLEOTIDE SEQUENCE [LARGE SCALE GENOMIC DNA]</scope>
    <source>
        <strain evidence="3 4">MS-2</strain>
    </source>
</reference>
<feature type="compositionally biased region" description="Basic and acidic residues" evidence="1">
    <location>
        <begin position="372"/>
        <end position="385"/>
    </location>
</feature>
<feature type="transmembrane region" description="Helical" evidence="2">
    <location>
        <begin position="199"/>
        <end position="220"/>
    </location>
</feature>
<feature type="region of interest" description="Disordered" evidence="1">
    <location>
        <begin position="313"/>
        <end position="335"/>
    </location>
</feature>
<feature type="transmembrane region" description="Helical" evidence="2">
    <location>
        <begin position="277"/>
        <end position="298"/>
    </location>
</feature>
<keyword evidence="2" id="KW-1133">Transmembrane helix</keyword>
<feature type="transmembrane region" description="Helical" evidence="2">
    <location>
        <begin position="64"/>
        <end position="83"/>
    </location>
</feature>
<keyword evidence="2" id="KW-0472">Membrane</keyword>
<accession>A0ABR2ZPS1</accession>
<dbReference type="Proteomes" id="UP001437256">
    <property type="component" value="Unassembled WGS sequence"/>
</dbReference>
<comment type="caution">
    <text evidence="3">The sequence shown here is derived from an EMBL/GenBank/DDBJ whole genome shotgun (WGS) entry which is preliminary data.</text>
</comment>
<keyword evidence="2" id="KW-0812">Transmembrane</keyword>
<evidence type="ECO:0000256" key="2">
    <source>
        <dbReference type="SAM" id="Phobius"/>
    </source>
</evidence>
<evidence type="ECO:0000313" key="3">
    <source>
        <dbReference type="EMBL" id="KAL0063154.1"/>
    </source>
</evidence>
<proteinExistence type="predicted"/>
<keyword evidence="4" id="KW-1185">Reference proteome</keyword>
<feature type="region of interest" description="Disordered" evidence="1">
    <location>
        <begin position="364"/>
        <end position="385"/>
    </location>
</feature>
<evidence type="ECO:0000256" key="1">
    <source>
        <dbReference type="SAM" id="MobiDB-lite"/>
    </source>
</evidence>
<organism evidence="3 4">
    <name type="scientific">Marasmius tenuissimus</name>
    <dbReference type="NCBI Taxonomy" id="585030"/>
    <lineage>
        <taxon>Eukaryota</taxon>
        <taxon>Fungi</taxon>
        <taxon>Dikarya</taxon>
        <taxon>Basidiomycota</taxon>
        <taxon>Agaricomycotina</taxon>
        <taxon>Agaricomycetes</taxon>
        <taxon>Agaricomycetidae</taxon>
        <taxon>Agaricales</taxon>
        <taxon>Marasmiineae</taxon>
        <taxon>Marasmiaceae</taxon>
        <taxon>Marasmius</taxon>
    </lineage>
</organism>
<feature type="transmembrane region" description="Helical" evidence="2">
    <location>
        <begin position="240"/>
        <end position="257"/>
    </location>
</feature>
<name>A0ABR2ZPS1_9AGAR</name>
<gene>
    <name evidence="3" type="ORF">AAF712_009944</name>
</gene>
<sequence>MESTPVSPEDQSLVLDGLGRYFVVNLVGVVSETGLWAIYLVLFCWAMRLQTSRKHFRNPSPAKIVLLILTIILFLSSTTLWAMNVSQLTIATKGFFVNYPTLGLLERYIALNDDIRVFGLPMEALFLSNMILGDSVVIWRAWVLCQNTRMQRLVYIPIVMLLTGFAFMVIALECLSANGYGHQSAIPVGAKVCQWGEPIAWGISLVTNFVSTCLIAVRAWEHRQFLRKSAAMKGTKSEKILIVLTESGFIYCLFWLTQLNLFFGHPLELNFVTFLQVFLNGVGDQISGVYPTIIIILVNKHRSISQFDETIQMSSLPNSGGHTQRSSSARPKSSGLLSTIQFTPGASEMGSSLNVAEEGGMFGSGHDTVTSFHDDHEATGRLKTV</sequence>
<feature type="transmembrane region" description="Helical" evidence="2">
    <location>
        <begin position="124"/>
        <end position="142"/>
    </location>
</feature>
<feature type="transmembrane region" description="Helical" evidence="2">
    <location>
        <begin position="154"/>
        <end position="179"/>
    </location>
</feature>
<feature type="transmembrane region" description="Helical" evidence="2">
    <location>
        <begin position="20"/>
        <end position="43"/>
    </location>
</feature>